<reference evidence="1" key="1">
    <citation type="submission" date="2017-12" db="EMBL/GenBank/DDBJ databases">
        <title>Gene loss provides genomic basis for host adaptation in cereal stripe rust fungi.</title>
        <authorList>
            <person name="Xia C."/>
        </authorList>
    </citation>
    <scope>NUCLEOTIDE SEQUENCE [LARGE SCALE GENOMIC DNA]</scope>
    <source>
        <strain evidence="1">93-210</strain>
    </source>
</reference>
<accession>A0A2S4UBY8</accession>
<evidence type="ECO:0000313" key="1">
    <source>
        <dbReference type="EMBL" id="POV94706.1"/>
    </source>
</evidence>
<evidence type="ECO:0000313" key="2">
    <source>
        <dbReference type="Proteomes" id="UP000239156"/>
    </source>
</evidence>
<gene>
    <name evidence="1" type="ORF">PSTT_16710</name>
</gene>
<dbReference type="EMBL" id="PKSL01000395">
    <property type="protein sequence ID" value="POV94706.1"/>
    <property type="molecule type" value="Genomic_DNA"/>
</dbReference>
<name>A0A2S4UBY8_9BASI</name>
<feature type="non-terminal residue" evidence="1">
    <location>
        <position position="1"/>
    </location>
</feature>
<dbReference type="VEuPathDB" id="FungiDB:PSTT_16710"/>
<dbReference type="AlphaFoldDB" id="A0A2S4UBY8"/>
<proteinExistence type="predicted"/>
<protein>
    <submittedName>
        <fullName evidence="1">Uncharacterized protein</fullName>
    </submittedName>
</protein>
<organism evidence="1 2">
    <name type="scientific">Puccinia striiformis</name>
    <dbReference type="NCBI Taxonomy" id="27350"/>
    <lineage>
        <taxon>Eukaryota</taxon>
        <taxon>Fungi</taxon>
        <taxon>Dikarya</taxon>
        <taxon>Basidiomycota</taxon>
        <taxon>Pucciniomycotina</taxon>
        <taxon>Pucciniomycetes</taxon>
        <taxon>Pucciniales</taxon>
        <taxon>Pucciniaceae</taxon>
        <taxon>Puccinia</taxon>
    </lineage>
</organism>
<comment type="caution">
    <text evidence="1">The sequence shown here is derived from an EMBL/GenBank/DDBJ whole genome shotgun (WGS) entry which is preliminary data.</text>
</comment>
<keyword evidence="2" id="KW-1185">Reference proteome</keyword>
<sequence>VPSGTATSWIQCSQVGLTDPKLERTSLVSRLGRHSLKTLASEILTLDRTQKAFALTLLRRLALLPQMTETVRGPPVTISPNREPDERKRGVRQATYHAIGGCIAKMVEKRWSSMLGAIKRLSTLKLSLAYLKAEVNERYYEFKRQLYRLAINNQIHAALFYMNLGQIHCM</sequence>
<dbReference type="VEuPathDB" id="FungiDB:PSHT_00180"/>
<dbReference type="Proteomes" id="UP000239156">
    <property type="component" value="Unassembled WGS sequence"/>
</dbReference>